<comment type="caution">
    <text evidence="1">The sequence shown here is derived from an EMBL/GenBank/DDBJ whole genome shotgun (WGS) entry which is preliminary data.</text>
</comment>
<organism evidence="1">
    <name type="scientific">marine sediment metagenome</name>
    <dbReference type="NCBI Taxonomy" id="412755"/>
    <lineage>
        <taxon>unclassified sequences</taxon>
        <taxon>metagenomes</taxon>
        <taxon>ecological metagenomes</taxon>
    </lineage>
</organism>
<dbReference type="AlphaFoldDB" id="X1U2K8"/>
<gene>
    <name evidence="1" type="ORF">S12H4_39137</name>
</gene>
<dbReference type="InterPro" id="IPR012334">
    <property type="entry name" value="Pectin_lyas_fold"/>
</dbReference>
<name>X1U2K8_9ZZZZ</name>
<evidence type="ECO:0000313" key="1">
    <source>
        <dbReference type="EMBL" id="GAI97866.1"/>
    </source>
</evidence>
<accession>X1U2K8</accession>
<dbReference type="EMBL" id="BARW01023628">
    <property type="protein sequence ID" value="GAI97866.1"/>
    <property type="molecule type" value="Genomic_DNA"/>
</dbReference>
<protein>
    <recommendedName>
        <fullName evidence="2">Right handed beta helix domain-containing protein</fullName>
    </recommendedName>
</protein>
<dbReference type="Gene3D" id="2.160.20.10">
    <property type="entry name" value="Single-stranded right-handed beta-helix, Pectin lyase-like"/>
    <property type="match status" value="1"/>
</dbReference>
<feature type="non-terminal residue" evidence="1">
    <location>
        <position position="184"/>
    </location>
</feature>
<dbReference type="InterPro" id="IPR011050">
    <property type="entry name" value="Pectin_lyase_fold/virulence"/>
</dbReference>
<evidence type="ECO:0008006" key="2">
    <source>
        <dbReference type="Google" id="ProtNLM"/>
    </source>
</evidence>
<dbReference type="SUPFAM" id="SSF51126">
    <property type="entry name" value="Pectin lyase-like"/>
    <property type="match status" value="1"/>
</dbReference>
<sequence length="184" mass="20100">MQSEARIDNCTITYNECYANGGGIFTCGEDSNAVSVITNCVIANNIGNYSGAMSSFDYNSFVKIENCTITNNEGACRYVNEGAEYQIGGLECWDGRASITNSIIWGNIGVSIDTGDINDVNDVVVTYSDIQMFDSNGFSDPCAIWDGEGNINEDPLFADPDIWVSDYHLKSSSGRWDPEDLDNQ</sequence>
<reference evidence="1" key="1">
    <citation type="journal article" date="2014" name="Front. Microbiol.">
        <title>High frequency of phylogenetically diverse reductive dehalogenase-homologous genes in deep subseafloor sedimentary metagenomes.</title>
        <authorList>
            <person name="Kawai M."/>
            <person name="Futagami T."/>
            <person name="Toyoda A."/>
            <person name="Takaki Y."/>
            <person name="Nishi S."/>
            <person name="Hori S."/>
            <person name="Arai W."/>
            <person name="Tsubouchi T."/>
            <person name="Morono Y."/>
            <person name="Uchiyama I."/>
            <person name="Ito T."/>
            <person name="Fujiyama A."/>
            <person name="Inagaki F."/>
            <person name="Takami H."/>
        </authorList>
    </citation>
    <scope>NUCLEOTIDE SEQUENCE</scope>
    <source>
        <strain evidence="1">Expedition CK06-06</strain>
    </source>
</reference>
<proteinExistence type="predicted"/>